<feature type="transmembrane region" description="Helical" evidence="1">
    <location>
        <begin position="306"/>
        <end position="324"/>
    </location>
</feature>
<keyword evidence="3" id="KW-0012">Acyltransferase</keyword>
<accession>S6A7U8</accession>
<keyword evidence="1" id="KW-1133">Transmembrane helix</keyword>
<dbReference type="RefSeq" id="WP_020964009.1">
    <property type="nucleotide sequence ID" value="NC_022097.1"/>
</dbReference>
<feature type="domain" description="Acyltransferase 3" evidence="2">
    <location>
        <begin position="8"/>
        <end position="325"/>
    </location>
</feature>
<dbReference type="GO" id="GO:0016747">
    <property type="term" value="F:acyltransferase activity, transferring groups other than amino-acyl groups"/>
    <property type="evidence" value="ECO:0007669"/>
    <property type="project" value="InterPro"/>
</dbReference>
<dbReference type="Pfam" id="PF01757">
    <property type="entry name" value="Acyl_transf_3"/>
    <property type="match status" value="1"/>
</dbReference>
<reference evidence="3 4" key="1">
    <citation type="journal article" date="2013" name="PLoS ONE">
        <title>Genome-Wide Relatedness of Treponema pedis, from Gingiva and Necrotic Skin Lesions of Pigs, with the Human Oral Pathogen Treponema denticola.</title>
        <authorList>
            <person name="Svartstrom O."/>
            <person name="Mushtaq M."/>
            <person name="Pringle M."/>
            <person name="Segerman B."/>
        </authorList>
    </citation>
    <scope>NUCLEOTIDE SEQUENCE [LARGE SCALE GENOMIC DNA]</scope>
    <source>
        <strain evidence="3">T A4</strain>
    </source>
</reference>
<keyword evidence="3" id="KW-0808">Transferase</keyword>
<sequence>MSIINSHNSFNFIRLVCCLIVIYEHTLVLTDIQFINLNLRGIAVSIFFVLSGFWVTKSYISSVSVKNFFIKRCKRLLPLYYGVIIVTAAGFVFFTNLSIKDYFMNTGFFKYLFANAIFLNFLAPNLPGVFGGLPINGSLWTLKLEVGFYLLLPVIVHIYNKLNTVFKKNMFLLIIYLSSFLYLFVFISVKNHYNLPVQLLHQLPAYMAYFISGMLYYFNWEFLRKHERKLFVVSLAVFGITWFIKFLLIEVLFPFALASFVMFLSGHLKIFNNIGADVDYSYSMYLLHYPIIRILDSLQYFSLKPVIAIIAVFSITFLIAFLIYRVKTFLLSLK</sequence>
<keyword evidence="4" id="KW-1185">Reference proteome</keyword>
<keyword evidence="1" id="KW-0812">Transmembrane</keyword>
<organism evidence="3 4">
    <name type="scientific">Treponema pedis str. T A4</name>
    <dbReference type="NCBI Taxonomy" id="1291379"/>
    <lineage>
        <taxon>Bacteria</taxon>
        <taxon>Pseudomonadati</taxon>
        <taxon>Spirochaetota</taxon>
        <taxon>Spirochaetia</taxon>
        <taxon>Spirochaetales</taxon>
        <taxon>Treponemataceae</taxon>
        <taxon>Treponema</taxon>
    </lineage>
</organism>
<dbReference type="GeneID" id="301088937"/>
<evidence type="ECO:0000313" key="3">
    <source>
        <dbReference type="EMBL" id="AGT42709.1"/>
    </source>
</evidence>
<dbReference type="GO" id="GO:0000271">
    <property type="term" value="P:polysaccharide biosynthetic process"/>
    <property type="evidence" value="ECO:0007669"/>
    <property type="project" value="TreeGrafter"/>
</dbReference>
<feature type="transmembrane region" description="Helical" evidence="1">
    <location>
        <begin position="111"/>
        <end position="133"/>
    </location>
</feature>
<dbReference type="InterPro" id="IPR002656">
    <property type="entry name" value="Acyl_transf_3_dom"/>
</dbReference>
<dbReference type="GO" id="GO:0016020">
    <property type="term" value="C:membrane"/>
    <property type="evidence" value="ECO:0007669"/>
    <property type="project" value="TreeGrafter"/>
</dbReference>
<dbReference type="InterPro" id="IPR050879">
    <property type="entry name" value="Acyltransferase_3"/>
</dbReference>
<gene>
    <name evidence="3" type="ORF">TPE_0213</name>
</gene>
<proteinExistence type="predicted"/>
<feature type="transmembrane region" description="Helical" evidence="1">
    <location>
        <begin position="171"/>
        <end position="189"/>
    </location>
</feature>
<dbReference type="STRING" id="1291379.TPE_0213"/>
<dbReference type="PANTHER" id="PTHR23028:SF53">
    <property type="entry name" value="ACYL_TRANSF_3 DOMAIN-CONTAINING PROTEIN"/>
    <property type="match status" value="1"/>
</dbReference>
<dbReference type="PATRIC" id="fig|1291379.3.peg.208"/>
<dbReference type="HOGENOM" id="CLU_005679_0_0_12"/>
<dbReference type="EMBL" id="CP004120">
    <property type="protein sequence ID" value="AGT42709.1"/>
    <property type="molecule type" value="Genomic_DNA"/>
</dbReference>
<feature type="transmembrane region" description="Helical" evidence="1">
    <location>
        <begin position="139"/>
        <end position="159"/>
    </location>
</feature>
<dbReference type="PANTHER" id="PTHR23028">
    <property type="entry name" value="ACETYLTRANSFERASE"/>
    <property type="match status" value="1"/>
</dbReference>
<keyword evidence="1" id="KW-0472">Membrane</keyword>
<feature type="transmembrane region" description="Helical" evidence="1">
    <location>
        <begin position="230"/>
        <end position="263"/>
    </location>
</feature>
<feature type="transmembrane region" description="Helical" evidence="1">
    <location>
        <begin position="12"/>
        <end position="30"/>
    </location>
</feature>
<dbReference type="AlphaFoldDB" id="S6A7U8"/>
<feature type="transmembrane region" description="Helical" evidence="1">
    <location>
        <begin position="42"/>
        <end position="60"/>
    </location>
</feature>
<evidence type="ECO:0000256" key="1">
    <source>
        <dbReference type="SAM" id="Phobius"/>
    </source>
</evidence>
<dbReference type="Proteomes" id="UP000015620">
    <property type="component" value="Chromosome"/>
</dbReference>
<feature type="transmembrane region" description="Helical" evidence="1">
    <location>
        <begin position="80"/>
        <end position="99"/>
    </location>
</feature>
<evidence type="ECO:0000313" key="4">
    <source>
        <dbReference type="Proteomes" id="UP000015620"/>
    </source>
</evidence>
<name>S6A7U8_9SPIR</name>
<protein>
    <submittedName>
        <fullName evidence="3">Acyltransferase 3</fullName>
    </submittedName>
</protein>
<feature type="transmembrane region" description="Helical" evidence="1">
    <location>
        <begin position="201"/>
        <end position="218"/>
    </location>
</feature>
<evidence type="ECO:0000259" key="2">
    <source>
        <dbReference type="Pfam" id="PF01757"/>
    </source>
</evidence>
<dbReference type="KEGG" id="tped:TPE_0213"/>